<feature type="compositionally biased region" description="Basic and acidic residues" evidence="12">
    <location>
        <begin position="940"/>
        <end position="950"/>
    </location>
</feature>
<keyword evidence="5" id="KW-0378">Hydrolase</keyword>
<feature type="region of interest" description="Disordered" evidence="12">
    <location>
        <begin position="925"/>
        <end position="1038"/>
    </location>
</feature>
<dbReference type="GO" id="GO:0141221">
    <property type="term" value="F:histone deacetylase activity, hydrolytic mechanism"/>
    <property type="evidence" value="ECO:0007669"/>
    <property type="project" value="UniProtKB-EC"/>
</dbReference>
<feature type="compositionally biased region" description="Polar residues" evidence="12">
    <location>
        <begin position="157"/>
        <end position="176"/>
    </location>
</feature>
<feature type="region of interest" description="Disordered" evidence="12">
    <location>
        <begin position="1"/>
        <end position="211"/>
    </location>
</feature>
<dbReference type="Pfam" id="PF02671">
    <property type="entry name" value="PAH"/>
    <property type="match status" value="1"/>
</dbReference>
<feature type="compositionally biased region" description="Low complexity" evidence="12">
    <location>
        <begin position="772"/>
        <end position="782"/>
    </location>
</feature>
<protein>
    <recommendedName>
        <fullName evidence="3">histone deacetylase</fullName>
        <ecNumber evidence="3">3.5.1.98</ecNumber>
    </recommendedName>
</protein>
<dbReference type="PROSITE" id="PS50088">
    <property type="entry name" value="ANK_REPEAT"/>
    <property type="match status" value="1"/>
</dbReference>
<dbReference type="SUPFAM" id="SSF47762">
    <property type="entry name" value="PAH2 domain"/>
    <property type="match status" value="1"/>
</dbReference>
<accession>A0A2R5G8Q1</accession>
<dbReference type="SMART" id="SM00248">
    <property type="entry name" value="ANK"/>
    <property type="match status" value="4"/>
</dbReference>
<comment type="subcellular location">
    <subcellularLocation>
        <location evidence="1 11">Nucleus</location>
    </subcellularLocation>
</comment>
<dbReference type="PROSITE" id="PS50297">
    <property type="entry name" value="ANK_REP_REGION"/>
    <property type="match status" value="1"/>
</dbReference>
<dbReference type="PANTHER" id="PTHR10625:SF5">
    <property type="entry name" value="HISTONE DEACETYLASE"/>
    <property type="match status" value="1"/>
</dbReference>
<feature type="domain" description="Histone deacetylase" evidence="13">
    <location>
        <begin position="517"/>
        <end position="892"/>
    </location>
</feature>
<feature type="compositionally biased region" description="Low complexity" evidence="12">
    <location>
        <begin position="202"/>
        <end position="211"/>
    </location>
</feature>
<evidence type="ECO:0000256" key="1">
    <source>
        <dbReference type="ARBA" id="ARBA00004123"/>
    </source>
</evidence>
<dbReference type="InterPro" id="IPR037138">
    <property type="entry name" value="His_deacetylse_dom_sf"/>
</dbReference>
<dbReference type="GO" id="GO:0040029">
    <property type="term" value="P:epigenetic regulation of gene expression"/>
    <property type="evidence" value="ECO:0007669"/>
    <property type="project" value="TreeGrafter"/>
</dbReference>
<evidence type="ECO:0000256" key="2">
    <source>
        <dbReference type="ARBA" id="ARBA00007738"/>
    </source>
</evidence>
<feature type="compositionally biased region" description="Basic residues" evidence="12">
    <location>
        <begin position="951"/>
        <end position="961"/>
    </location>
</feature>
<dbReference type="InParanoid" id="A0A2R5G8Q1"/>
<feature type="compositionally biased region" description="Basic and acidic residues" evidence="12">
    <location>
        <begin position="13"/>
        <end position="28"/>
    </location>
</feature>
<evidence type="ECO:0000256" key="5">
    <source>
        <dbReference type="ARBA" id="ARBA00022801"/>
    </source>
</evidence>
<dbReference type="GO" id="GO:0000118">
    <property type="term" value="C:histone deacetylase complex"/>
    <property type="evidence" value="ECO:0007669"/>
    <property type="project" value="TreeGrafter"/>
</dbReference>
<evidence type="ECO:0000256" key="6">
    <source>
        <dbReference type="ARBA" id="ARBA00022853"/>
    </source>
</evidence>
<dbReference type="EMBL" id="BEYU01000030">
    <property type="protein sequence ID" value="GBG27432.1"/>
    <property type="molecule type" value="Genomic_DNA"/>
</dbReference>
<evidence type="ECO:0000256" key="12">
    <source>
        <dbReference type="SAM" id="MobiDB-lite"/>
    </source>
</evidence>
<evidence type="ECO:0000313" key="15">
    <source>
        <dbReference type="Proteomes" id="UP000241890"/>
    </source>
</evidence>
<keyword evidence="7" id="KW-0805">Transcription regulation</keyword>
<dbReference type="GO" id="GO:0006355">
    <property type="term" value="P:regulation of DNA-templated transcription"/>
    <property type="evidence" value="ECO:0007669"/>
    <property type="project" value="InterPro"/>
</dbReference>
<dbReference type="SUPFAM" id="SSF52768">
    <property type="entry name" value="Arginase/deacetylase"/>
    <property type="match status" value="2"/>
</dbReference>
<feature type="compositionally biased region" description="Polar residues" evidence="12">
    <location>
        <begin position="73"/>
        <end position="85"/>
    </location>
</feature>
<feature type="compositionally biased region" description="Acidic residues" evidence="12">
    <location>
        <begin position="29"/>
        <end position="41"/>
    </location>
</feature>
<dbReference type="AlphaFoldDB" id="A0A2R5G8Q1"/>
<evidence type="ECO:0000313" key="14">
    <source>
        <dbReference type="EMBL" id="GBG27432.1"/>
    </source>
</evidence>
<dbReference type="InterPro" id="IPR036600">
    <property type="entry name" value="PAH_sf"/>
</dbReference>
<dbReference type="Pfam" id="PF12796">
    <property type="entry name" value="Ank_2"/>
    <property type="match status" value="1"/>
</dbReference>
<evidence type="ECO:0000256" key="4">
    <source>
        <dbReference type="ARBA" id="ARBA00022491"/>
    </source>
</evidence>
<feature type="compositionally biased region" description="Polar residues" evidence="12">
    <location>
        <begin position="103"/>
        <end position="125"/>
    </location>
</feature>
<feature type="compositionally biased region" description="Basic and acidic residues" evidence="12">
    <location>
        <begin position="42"/>
        <end position="55"/>
    </location>
</feature>
<keyword evidence="10" id="KW-0040">ANK repeat</keyword>
<name>A0A2R5G8Q1_9STRA</name>
<evidence type="ECO:0000256" key="3">
    <source>
        <dbReference type="ARBA" id="ARBA00012111"/>
    </source>
</evidence>
<organism evidence="14 15">
    <name type="scientific">Hondaea fermentalgiana</name>
    <dbReference type="NCBI Taxonomy" id="2315210"/>
    <lineage>
        <taxon>Eukaryota</taxon>
        <taxon>Sar</taxon>
        <taxon>Stramenopiles</taxon>
        <taxon>Bigyra</taxon>
        <taxon>Labyrinthulomycetes</taxon>
        <taxon>Thraustochytrida</taxon>
        <taxon>Thraustochytriidae</taxon>
        <taxon>Hondaea</taxon>
    </lineage>
</organism>
<evidence type="ECO:0000256" key="11">
    <source>
        <dbReference type="PROSITE-ProRule" id="PRU00810"/>
    </source>
</evidence>
<keyword evidence="8" id="KW-0804">Transcription</keyword>
<keyword evidence="9 11" id="KW-0539">Nucleus</keyword>
<dbReference type="Gene3D" id="1.25.40.20">
    <property type="entry name" value="Ankyrin repeat-containing domain"/>
    <property type="match status" value="1"/>
</dbReference>
<feature type="region of interest" description="Disordered" evidence="12">
    <location>
        <begin position="767"/>
        <end position="791"/>
    </location>
</feature>
<dbReference type="EC" id="3.5.1.98" evidence="3"/>
<keyword evidence="4" id="KW-0678">Repressor</keyword>
<reference evidence="14 15" key="1">
    <citation type="submission" date="2017-12" db="EMBL/GenBank/DDBJ databases">
        <title>Sequencing, de novo assembly and annotation of complete genome of a new Thraustochytrid species, strain FCC1311.</title>
        <authorList>
            <person name="Sedici K."/>
            <person name="Godart F."/>
            <person name="Aiese Cigliano R."/>
            <person name="Sanseverino W."/>
            <person name="Barakat M."/>
            <person name="Ortet P."/>
            <person name="Marechal E."/>
            <person name="Cagnac O."/>
            <person name="Amato A."/>
        </authorList>
    </citation>
    <scope>NUCLEOTIDE SEQUENCE [LARGE SCALE GENOMIC DNA]</scope>
</reference>
<evidence type="ECO:0000259" key="13">
    <source>
        <dbReference type="Pfam" id="PF00850"/>
    </source>
</evidence>
<evidence type="ECO:0000256" key="10">
    <source>
        <dbReference type="PROSITE-ProRule" id="PRU00023"/>
    </source>
</evidence>
<evidence type="ECO:0000256" key="7">
    <source>
        <dbReference type="ARBA" id="ARBA00023015"/>
    </source>
</evidence>
<dbReference type="OrthoDB" id="424012at2759"/>
<dbReference type="InterPro" id="IPR023696">
    <property type="entry name" value="Ureohydrolase_dom_sf"/>
</dbReference>
<dbReference type="InterPro" id="IPR003822">
    <property type="entry name" value="PAH"/>
</dbReference>
<proteinExistence type="inferred from homology"/>
<gene>
    <name evidence="14" type="ORF">FCC1311_036532</name>
</gene>
<feature type="compositionally biased region" description="Low complexity" evidence="12">
    <location>
        <begin position="1012"/>
        <end position="1033"/>
    </location>
</feature>
<dbReference type="PROSITE" id="PS51477">
    <property type="entry name" value="PAH"/>
    <property type="match status" value="1"/>
</dbReference>
<dbReference type="Gene3D" id="3.40.800.20">
    <property type="entry name" value="Histone deacetylase domain"/>
    <property type="match status" value="1"/>
</dbReference>
<dbReference type="PRINTS" id="PR01270">
    <property type="entry name" value="HDASUPER"/>
</dbReference>
<comment type="caution">
    <text evidence="14">The sequence shown here is derived from an EMBL/GenBank/DDBJ whole genome shotgun (WGS) entry which is preliminary data.</text>
</comment>
<feature type="compositionally biased region" description="Low complexity" evidence="12">
    <location>
        <begin position="133"/>
        <end position="150"/>
    </location>
</feature>
<evidence type="ECO:0000256" key="8">
    <source>
        <dbReference type="ARBA" id="ARBA00023163"/>
    </source>
</evidence>
<keyword evidence="15" id="KW-1185">Reference proteome</keyword>
<dbReference type="Gene3D" id="1.20.1160.11">
    <property type="entry name" value="Paired amphipathic helix"/>
    <property type="match status" value="1"/>
</dbReference>
<evidence type="ECO:0000256" key="9">
    <source>
        <dbReference type="ARBA" id="ARBA00023242"/>
    </source>
</evidence>
<feature type="repeat" description="ANK" evidence="10">
    <location>
        <begin position="354"/>
        <end position="377"/>
    </location>
</feature>
<dbReference type="Pfam" id="PF00850">
    <property type="entry name" value="Hist_deacetyl"/>
    <property type="match status" value="1"/>
</dbReference>
<keyword evidence="6" id="KW-0156">Chromatin regulator</keyword>
<dbReference type="SUPFAM" id="SSF48403">
    <property type="entry name" value="Ankyrin repeat"/>
    <property type="match status" value="1"/>
</dbReference>
<dbReference type="InterPro" id="IPR023801">
    <property type="entry name" value="His_deacetylse_dom"/>
</dbReference>
<dbReference type="InterPro" id="IPR002110">
    <property type="entry name" value="Ankyrin_rpt"/>
</dbReference>
<dbReference type="InterPro" id="IPR000286">
    <property type="entry name" value="HDACs"/>
</dbReference>
<dbReference type="Proteomes" id="UP000241890">
    <property type="component" value="Unassembled WGS sequence"/>
</dbReference>
<dbReference type="GO" id="GO:0005737">
    <property type="term" value="C:cytoplasm"/>
    <property type="evidence" value="ECO:0007669"/>
    <property type="project" value="TreeGrafter"/>
</dbReference>
<comment type="similarity">
    <text evidence="2">Belongs to the histone deacetylase family. HD type 2 subfamily.</text>
</comment>
<dbReference type="InterPro" id="IPR036770">
    <property type="entry name" value="Ankyrin_rpt-contain_sf"/>
</dbReference>
<sequence length="1116" mass="120064">MQRSLSSGLNEGLRIKDPSQLEPLREGDSGDDDDDDDEEIDDNKSDEDVVVKAAHEAAQFSPRKACAEEVMSFSRQKNNNAQNGNHVEADASQPNDNGVLDNTGATKPVSSPRLSSQNAGVSSWSDAAKAGKTSEANATATAPASAGSDTKPLGAASSPSTLAGATGNNLASNAGQDNAAKDDPMETNDVENGTSSEKKRASSVSSARDAGAASGNANAAATAASAGTVGTVVPKEETKSVLDEACIELRKHVLEGDLEKVREILAGMGDADMRNTIVNSNKDGFSTLMVAVSCEKGKLDRDLVLELLRAGAQVSPCDRVGNTALHWAALNGQLTVLDDVGGKDGSLLGLANNDGDTPLHLASRAGHAEVVKQLIQRIYEAEGRGAEMEATLKAEAMEEGEGAAVKKEAKALTISAPTGQKLPDALQKRKEAALELIPEQPVSEAVPPPALVVRNIEGETPFDAAGRDVSGRLNHDVRHKIQLEFWNSTKYFRTLVLHHPDCFDHVPVGDDDRDVWEAPERIAAILEELSGSESFSSVLISSKFAQAKRDMVTKVHTDKYVNMVYALSDELQGKDPVAFTPRVQTGVKQTKSKEIKRAEHSDTSFSAGSLSAALRASGAVCHAIDRVVGGKHRNAFCLVRPPGHHAGLEGLLDSASSCGFCIFNNVMVGAMHALEAYPDTIRRIAIVDFDVHHGNGTEEIVSKLNKEAIAAQRKRGESASPPILFCSSHMFDGARPSGSYEFYPGSGQHSDALSNIINAPMMPLWRRRGSRGARPGAQAAQAEPEDPLAPKRGRRNWAQRFYFDHFGRTEFRRIVKERIVPPVRAFQPDLILVSAGFDAGRRDVGNGRFMGHFCSGFDLQQQDFMWIAGQLSKVANICCKGRVVSVLEGGYGRIDKSIDARMMRVDRTSLARNVVAHLAGLVNPLAKMDPDPEESDSEDDAAKEHEEKQLQRRGRNRKKPKRFENEVAPAKRRKRRGQDAEESDDEESDSKRRRGAQNQSQPAGAGAGAGAGASAVSASSGSVGPAGPPAAQSNPAEASAEKREMALAFLRKVKIRFAHDDSVYRDFLVIMGHFKSRTLQVPEVIREVRRIFNGDPELMREFNDFLPPGYNAANPS</sequence>
<dbReference type="PANTHER" id="PTHR10625">
    <property type="entry name" value="HISTONE DEACETYLASE HDAC1-RELATED"/>
    <property type="match status" value="1"/>
</dbReference>